<evidence type="ECO:0000259" key="12">
    <source>
        <dbReference type="Pfam" id="PF08441"/>
    </source>
</evidence>
<feature type="domain" description="Integrin alpha first immunoglubulin-like" evidence="12">
    <location>
        <begin position="395"/>
        <end position="552"/>
    </location>
</feature>
<comment type="caution">
    <text evidence="13">The sequence shown here is derived from an EMBL/GenBank/DDBJ whole genome shotgun (WGS) entry which is preliminary data.</text>
</comment>
<evidence type="ECO:0000256" key="8">
    <source>
        <dbReference type="ARBA" id="ARBA00023170"/>
    </source>
</evidence>
<gene>
    <name evidence="13" type="ORF">U0070_014384</name>
</gene>
<dbReference type="EMBL" id="JBBHLL010000059">
    <property type="protein sequence ID" value="KAK7822285.1"/>
    <property type="molecule type" value="Genomic_DNA"/>
</dbReference>
<feature type="repeat" description="FG-GAP" evidence="10">
    <location>
        <begin position="224"/>
        <end position="283"/>
    </location>
</feature>
<dbReference type="InterPro" id="IPR000413">
    <property type="entry name" value="Integrin_alpha"/>
</dbReference>
<protein>
    <recommendedName>
        <fullName evidence="12">Integrin alpha first immunoglubulin-like domain-containing protein</fullName>
    </recommendedName>
</protein>
<feature type="repeat" description="FG-GAP" evidence="10">
    <location>
        <begin position="287"/>
        <end position="344"/>
    </location>
</feature>
<name>A0AAW0J694_MYOGA</name>
<keyword evidence="5 11" id="KW-0130">Cell adhesion</keyword>
<comment type="subcellular location">
    <subcellularLocation>
        <location evidence="1 11">Membrane</location>
        <topology evidence="1 11">Single-pass type I membrane protein</topology>
    </subcellularLocation>
</comment>
<dbReference type="PANTHER" id="PTHR23220">
    <property type="entry name" value="INTEGRIN ALPHA"/>
    <property type="match status" value="1"/>
</dbReference>
<dbReference type="GO" id="GO:0005178">
    <property type="term" value="F:integrin binding"/>
    <property type="evidence" value="ECO:0007669"/>
    <property type="project" value="TreeGrafter"/>
</dbReference>
<organism evidence="13 14">
    <name type="scientific">Myodes glareolus</name>
    <name type="common">Bank vole</name>
    <name type="synonym">Clethrionomys glareolus</name>
    <dbReference type="NCBI Taxonomy" id="447135"/>
    <lineage>
        <taxon>Eukaryota</taxon>
        <taxon>Metazoa</taxon>
        <taxon>Chordata</taxon>
        <taxon>Craniata</taxon>
        <taxon>Vertebrata</taxon>
        <taxon>Euteleostomi</taxon>
        <taxon>Mammalia</taxon>
        <taxon>Eutheria</taxon>
        <taxon>Euarchontoglires</taxon>
        <taxon>Glires</taxon>
        <taxon>Rodentia</taxon>
        <taxon>Myomorpha</taxon>
        <taxon>Muroidea</taxon>
        <taxon>Cricetidae</taxon>
        <taxon>Arvicolinae</taxon>
        <taxon>Myodes</taxon>
    </lineage>
</organism>
<keyword evidence="6 11" id="KW-0401">Integrin</keyword>
<keyword evidence="3" id="KW-0732">Signal</keyword>
<evidence type="ECO:0000313" key="13">
    <source>
        <dbReference type="EMBL" id="KAK7822285.1"/>
    </source>
</evidence>
<dbReference type="SMART" id="SM00191">
    <property type="entry name" value="Int_alpha"/>
    <property type="match status" value="5"/>
</dbReference>
<evidence type="ECO:0000256" key="7">
    <source>
        <dbReference type="ARBA" id="ARBA00023136"/>
    </source>
</evidence>
<dbReference type="Pfam" id="PF08441">
    <property type="entry name" value="Integrin_A_Ig_1"/>
    <property type="match status" value="1"/>
</dbReference>
<evidence type="ECO:0000256" key="4">
    <source>
        <dbReference type="ARBA" id="ARBA00022737"/>
    </source>
</evidence>
<dbReference type="InterPro" id="IPR013519">
    <property type="entry name" value="Int_alpha_beta-p"/>
</dbReference>
<dbReference type="Gene3D" id="2.130.10.130">
    <property type="entry name" value="Integrin alpha, N-terminal"/>
    <property type="match status" value="1"/>
</dbReference>
<proteinExistence type="inferred from homology"/>
<evidence type="ECO:0000256" key="1">
    <source>
        <dbReference type="ARBA" id="ARBA00004479"/>
    </source>
</evidence>
<dbReference type="SUPFAM" id="SSF69318">
    <property type="entry name" value="Integrin alpha N-terminal domain"/>
    <property type="match status" value="1"/>
</dbReference>
<evidence type="ECO:0000256" key="5">
    <source>
        <dbReference type="ARBA" id="ARBA00022889"/>
    </source>
</evidence>
<dbReference type="GO" id="GO:0007229">
    <property type="term" value="P:integrin-mediated signaling pathway"/>
    <property type="evidence" value="ECO:0007669"/>
    <property type="project" value="UniProtKB-KW"/>
</dbReference>
<dbReference type="InterPro" id="IPR013517">
    <property type="entry name" value="FG-GAP"/>
</dbReference>
<evidence type="ECO:0000313" key="14">
    <source>
        <dbReference type="Proteomes" id="UP001488838"/>
    </source>
</evidence>
<evidence type="ECO:0000256" key="10">
    <source>
        <dbReference type="PROSITE-ProRule" id="PRU00803"/>
    </source>
</evidence>
<keyword evidence="4" id="KW-0677">Repeat</keyword>
<keyword evidence="9" id="KW-0325">Glycoprotein</keyword>
<dbReference type="Proteomes" id="UP001488838">
    <property type="component" value="Unassembled WGS sequence"/>
</dbReference>
<dbReference type="PANTHER" id="PTHR23220:SF78">
    <property type="entry name" value="INTEGRIN ALPHA-4"/>
    <property type="match status" value="1"/>
</dbReference>
<dbReference type="PRINTS" id="PR01185">
    <property type="entry name" value="INTEGRINA"/>
</dbReference>
<dbReference type="GO" id="GO:0008305">
    <property type="term" value="C:integrin complex"/>
    <property type="evidence" value="ECO:0007669"/>
    <property type="project" value="InterPro"/>
</dbReference>
<keyword evidence="7" id="KW-0472">Membrane</keyword>
<dbReference type="GO" id="GO:0098609">
    <property type="term" value="P:cell-cell adhesion"/>
    <property type="evidence" value="ECO:0007669"/>
    <property type="project" value="TreeGrafter"/>
</dbReference>
<evidence type="ECO:0000256" key="2">
    <source>
        <dbReference type="ARBA" id="ARBA00008054"/>
    </source>
</evidence>
<dbReference type="GO" id="GO:0007160">
    <property type="term" value="P:cell-matrix adhesion"/>
    <property type="evidence" value="ECO:0007669"/>
    <property type="project" value="TreeGrafter"/>
</dbReference>
<dbReference type="GO" id="GO:0033627">
    <property type="term" value="P:cell adhesion mediated by integrin"/>
    <property type="evidence" value="ECO:0007669"/>
    <property type="project" value="TreeGrafter"/>
</dbReference>
<dbReference type="AlphaFoldDB" id="A0AAW0J694"/>
<dbReference type="InterPro" id="IPR032695">
    <property type="entry name" value="Integrin_dom_sf"/>
</dbReference>
<reference evidence="13 14" key="1">
    <citation type="journal article" date="2023" name="bioRxiv">
        <title>Conserved and derived expression patterns and positive selection on dental genes reveal complex evolutionary context of ever-growing rodent molars.</title>
        <authorList>
            <person name="Calamari Z.T."/>
            <person name="Song A."/>
            <person name="Cohen E."/>
            <person name="Akter M."/>
            <person name="Roy R.D."/>
            <person name="Hallikas O."/>
            <person name="Christensen M.M."/>
            <person name="Li P."/>
            <person name="Marangoni P."/>
            <person name="Jernvall J."/>
            <person name="Klein O.D."/>
        </authorList>
    </citation>
    <scope>NUCLEOTIDE SEQUENCE [LARGE SCALE GENOMIC DNA]</scope>
    <source>
        <strain evidence="13">V071</strain>
    </source>
</reference>
<dbReference type="InterPro" id="IPR028994">
    <property type="entry name" value="Integrin_alpha_N"/>
</dbReference>
<dbReference type="InterPro" id="IPR013649">
    <property type="entry name" value="Integrin_alpha_Ig-like_1"/>
</dbReference>
<dbReference type="SUPFAM" id="SSF69179">
    <property type="entry name" value="Integrin domains"/>
    <property type="match status" value="1"/>
</dbReference>
<evidence type="ECO:0000256" key="11">
    <source>
        <dbReference type="RuleBase" id="RU003762"/>
    </source>
</evidence>
<keyword evidence="8 11" id="KW-0675">Receptor</keyword>
<feature type="repeat" description="FG-GAP" evidence="10">
    <location>
        <begin position="348"/>
        <end position="410"/>
    </location>
</feature>
<dbReference type="GO" id="GO:0009897">
    <property type="term" value="C:external side of plasma membrane"/>
    <property type="evidence" value="ECO:0007669"/>
    <property type="project" value="TreeGrafter"/>
</dbReference>
<dbReference type="Gene3D" id="2.60.40.1460">
    <property type="entry name" value="Integrin domains. Chain A, domain 2"/>
    <property type="match status" value="1"/>
</dbReference>
<evidence type="ECO:0000256" key="3">
    <source>
        <dbReference type="ARBA" id="ARBA00022729"/>
    </source>
</evidence>
<dbReference type="PROSITE" id="PS51470">
    <property type="entry name" value="FG_GAP"/>
    <property type="match status" value="3"/>
</dbReference>
<keyword evidence="14" id="KW-1185">Reference proteome</keyword>
<comment type="similarity">
    <text evidence="2 11">Belongs to the integrin alpha chain family.</text>
</comment>
<accession>A0AAW0J694</accession>
<sequence>MKLTVNISLNAAGSPAGEPCGRTCLEERDNQWLGVTLSRQPGENGSIVTCGHRWKNIYYMRTDNKLPSGVCYAVPSDLRTELSKKMAPYFVRKFGEHFASCQVGISSFHTQDLIVMGAPGSSYWTGSVFVYNITTNTYKAFLDLQNKVKFGSYLGYSVGAGHFRSPHTTEVVGGAPQHEQIGKAYIFSINEKELSIIHEMKGKKVNMSLPLGSLRASVDNAVFSLRMCSALQQLGSYFGASLCAVDLNADGFSDLLVGAPMQSTIREEGRVFVYINSGLGAVMNEMETVLTGSDKYSARFGESIANLGDLDNDGFEDIAIGAPQEDDLRGAIYIYNGRADGISPTYSQRIEGRQISESLRMFGQSISGQIDADNNGYVDVAVGAFRSDSAVLLRTRPVVIVEASLSHPESINRTIFDCTENGLPSVCMDLTLCFSYKGKEVPGYIILFYNVSLDVHRKAETPARFYFFSNGTSDMITGSVGVSSSGEKCRTHQAFMRKDVRDILTPVQVEVTYHLGHHVITKRNTEEFPPLQPILQQKKEKDMIRKTINFARFCAHENCSADLQVSAKIGFLK</sequence>
<dbReference type="Pfam" id="PF01839">
    <property type="entry name" value="FG-GAP"/>
    <property type="match status" value="2"/>
</dbReference>
<evidence type="ECO:0000256" key="9">
    <source>
        <dbReference type="ARBA" id="ARBA00023180"/>
    </source>
</evidence>
<evidence type="ECO:0000256" key="6">
    <source>
        <dbReference type="ARBA" id="ARBA00023037"/>
    </source>
</evidence>